<dbReference type="Gene3D" id="1.20.120.20">
    <property type="entry name" value="Apolipoprotein"/>
    <property type="match status" value="1"/>
</dbReference>
<protein>
    <submittedName>
        <fullName evidence="1">Uncharacterized protein</fullName>
    </submittedName>
</protein>
<gene>
    <name evidence="1" type="ORF">KFE25_000011</name>
</gene>
<organism evidence="1 2">
    <name type="scientific">Diacronema lutheri</name>
    <name type="common">Unicellular marine alga</name>
    <name type="synonym">Monochrysis lutheri</name>
    <dbReference type="NCBI Taxonomy" id="2081491"/>
    <lineage>
        <taxon>Eukaryota</taxon>
        <taxon>Haptista</taxon>
        <taxon>Haptophyta</taxon>
        <taxon>Pavlovophyceae</taxon>
        <taxon>Pavlovales</taxon>
        <taxon>Pavlovaceae</taxon>
        <taxon>Diacronema</taxon>
    </lineage>
</organism>
<name>A0A8J5XGT4_DIALT</name>
<reference evidence="1" key="1">
    <citation type="submission" date="2021-05" db="EMBL/GenBank/DDBJ databases">
        <title>The genome of the haptophyte Pavlova lutheri (Diacronema luteri, Pavlovales) - a model for lipid biosynthesis in eukaryotic algae.</title>
        <authorList>
            <person name="Hulatt C.J."/>
            <person name="Posewitz M.C."/>
        </authorList>
    </citation>
    <scope>NUCLEOTIDE SEQUENCE</scope>
    <source>
        <strain evidence="1">NIVA-4/92</strain>
    </source>
</reference>
<accession>A0A8J5XGT4</accession>
<keyword evidence="2" id="KW-1185">Reference proteome</keyword>
<dbReference type="AlphaFoldDB" id="A0A8J5XGT4"/>
<comment type="caution">
    <text evidence="1">The sequence shown here is derived from an EMBL/GenBank/DDBJ whole genome shotgun (WGS) entry which is preliminary data.</text>
</comment>
<evidence type="ECO:0000313" key="2">
    <source>
        <dbReference type="Proteomes" id="UP000751190"/>
    </source>
</evidence>
<proteinExistence type="predicted"/>
<dbReference type="Proteomes" id="UP000751190">
    <property type="component" value="Unassembled WGS sequence"/>
</dbReference>
<dbReference type="EMBL" id="JAGTXO010000014">
    <property type="protein sequence ID" value="KAG8463843.1"/>
    <property type="molecule type" value="Genomic_DNA"/>
</dbReference>
<sequence length="192" mass="21737">MPVLLAWLSRASPLPGSAKAWRWRGGVNKNLSSSAQPEDSINQLKSWLPNLPMPIAAAGVAATGLLSYIYMELRTYEKQTTGLDTKMETQIKGLDTKMETQIKGLDTKMETQIKGLDQKMETQIKGLDMKMEMQIKGLDQKINHLDQKIDMPSEKLSLKFDALNDFKTQLLIRMEKSEDRVDAQLRELVKRG</sequence>
<evidence type="ECO:0000313" key="1">
    <source>
        <dbReference type="EMBL" id="KAG8463843.1"/>
    </source>
</evidence>